<keyword evidence="8" id="KW-0967">Endosome</keyword>
<protein>
    <recommendedName>
        <fullName evidence="15">Sorting nexin-16</fullName>
    </recommendedName>
</protein>
<evidence type="ECO:0000256" key="12">
    <source>
        <dbReference type="ARBA" id="ARBA00023136"/>
    </source>
</evidence>
<dbReference type="Pfam" id="PF00787">
    <property type="entry name" value="PX"/>
    <property type="match status" value="1"/>
</dbReference>
<reference evidence="18" key="2">
    <citation type="submission" date="2025-08" db="UniProtKB">
        <authorList>
            <consortium name="Ensembl"/>
        </authorList>
    </citation>
    <scope>IDENTIFICATION</scope>
</reference>
<dbReference type="GO" id="GO:0035091">
    <property type="term" value="F:phosphatidylinositol binding"/>
    <property type="evidence" value="ECO:0007669"/>
    <property type="project" value="InterPro"/>
</dbReference>
<feature type="coiled-coil region" evidence="16">
    <location>
        <begin position="323"/>
        <end position="364"/>
    </location>
</feature>
<evidence type="ECO:0000256" key="16">
    <source>
        <dbReference type="SAM" id="Coils"/>
    </source>
</evidence>
<keyword evidence="19" id="KW-1185">Reference proteome</keyword>
<evidence type="ECO:0000256" key="4">
    <source>
        <dbReference type="ARBA" id="ARBA00004496"/>
    </source>
</evidence>
<keyword evidence="11" id="KW-0446">Lipid-binding</keyword>
<dbReference type="GO" id="GO:0006622">
    <property type="term" value="P:protein targeting to lysosome"/>
    <property type="evidence" value="ECO:0007669"/>
    <property type="project" value="TreeGrafter"/>
</dbReference>
<evidence type="ECO:0000256" key="9">
    <source>
        <dbReference type="ARBA" id="ARBA00022927"/>
    </source>
</evidence>
<accession>A0A4W6FM84</accession>
<evidence type="ECO:0000256" key="2">
    <source>
        <dbReference type="ARBA" id="ARBA00004371"/>
    </source>
</evidence>
<evidence type="ECO:0000256" key="14">
    <source>
        <dbReference type="ARBA" id="ARBA00063452"/>
    </source>
</evidence>
<dbReference type="Ensembl" id="ENSLCAT00010052819.1">
    <property type="protein sequence ID" value="ENSLCAP00010051478.1"/>
    <property type="gene ID" value="ENSLCAG00010023974.1"/>
</dbReference>
<dbReference type="InParanoid" id="A0A4W6FM84"/>
<organism evidence="18 19">
    <name type="scientific">Lates calcarifer</name>
    <name type="common">Barramundi</name>
    <name type="synonym">Holocentrus calcarifer</name>
    <dbReference type="NCBI Taxonomy" id="8187"/>
    <lineage>
        <taxon>Eukaryota</taxon>
        <taxon>Metazoa</taxon>
        <taxon>Chordata</taxon>
        <taxon>Craniata</taxon>
        <taxon>Vertebrata</taxon>
        <taxon>Euteleostomi</taxon>
        <taxon>Actinopterygii</taxon>
        <taxon>Neopterygii</taxon>
        <taxon>Teleostei</taxon>
        <taxon>Neoteleostei</taxon>
        <taxon>Acanthomorphata</taxon>
        <taxon>Carangaria</taxon>
        <taxon>Carangaria incertae sedis</taxon>
        <taxon>Centropomidae</taxon>
        <taxon>Lates</taxon>
    </lineage>
</organism>
<dbReference type="GO" id="GO:0031901">
    <property type="term" value="C:early endosome membrane"/>
    <property type="evidence" value="ECO:0007669"/>
    <property type="project" value="UniProtKB-SubCell"/>
</dbReference>
<dbReference type="GO" id="GO:0045022">
    <property type="term" value="P:early endosome to late endosome transport"/>
    <property type="evidence" value="ECO:0007669"/>
    <property type="project" value="TreeGrafter"/>
</dbReference>
<evidence type="ECO:0000256" key="3">
    <source>
        <dbReference type="ARBA" id="ARBA00004492"/>
    </source>
</evidence>
<keyword evidence="9" id="KW-0653">Protein transport</keyword>
<evidence type="ECO:0000313" key="19">
    <source>
        <dbReference type="Proteomes" id="UP000314980"/>
    </source>
</evidence>
<reference evidence="19" key="1">
    <citation type="submission" date="2015-09" db="EMBL/GenBank/DDBJ databases">
        <authorList>
            <person name="Sai Rama Sridatta P."/>
        </authorList>
    </citation>
    <scope>NUCLEOTIDE SEQUENCE [LARGE SCALE GENOMIC DNA]</scope>
</reference>
<dbReference type="AlphaFoldDB" id="A0A4W6FM84"/>
<dbReference type="PANTHER" id="PTHR22999:SF23">
    <property type="entry name" value="SORTING NEXIN-16"/>
    <property type="match status" value="1"/>
</dbReference>
<keyword evidence="12" id="KW-0472">Membrane</keyword>
<proteinExistence type="predicted"/>
<dbReference type="SMART" id="SM00312">
    <property type="entry name" value="PX"/>
    <property type="match status" value="1"/>
</dbReference>
<evidence type="ECO:0000256" key="15">
    <source>
        <dbReference type="ARBA" id="ARBA00071931"/>
    </source>
</evidence>
<dbReference type="InterPro" id="IPR001683">
    <property type="entry name" value="PX_dom"/>
</dbReference>
<dbReference type="InterPro" id="IPR051837">
    <property type="entry name" value="SortingNexin/PXDomain-PKLike"/>
</dbReference>
<comment type="subunit">
    <text evidence="14">Homooligomer. Interacts with EGFR.</text>
</comment>
<keyword evidence="6" id="KW-0963">Cytoplasm</keyword>
<evidence type="ECO:0000256" key="1">
    <source>
        <dbReference type="ARBA" id="ARBA00004146"/>
    </source>
</evidence>
<dbReference type="PROSITE" id="PS50195">
    <property type="entry name" value="PX"/>
    <property type="match status" value="1"/>
</dbReference>
<evidence type="ECO:0000256" key="6">
    <source>
        <dbReference type="ARBA" id="ARBA00022490"/>
    </source>
</evidence>
<name>A0A4W6FM84_LATCA</name>
<dbReference type="Proteomes" id="UP000314980">
    <property type="component" value="Unassembled WGS sequence"/>
</dbReference>
<evidence type="ECO:0000256" key="11">
    <source>
        <dbReference type="ARBA" id="ARBA00023121"/>
    </source>
</evidence>
<dbReference type="GeneTree" id="ENSGT00390000005651"/>
<evidence type="ECO:0000256" key="13">
    <source>
        <dbReference type="ARBA" id="ARBA00023228"/>
    </source>
</evidence>
<keyword evidence="7" id="KW-0597">Phosphoprotein</keyword>
<dbReference type="GO" id="GO:0008333">
    <property type="term" value="P:endosome to lysosome transport"/>
    <property type="evidence" value="ECO:0007669"/>
    <property type="project" value="TreeGrafter"/>
</dbReference>
<dbReference type="GO" id="GO:0005764">
    <property type="term" value="C:lysosome"/>
    <property type="evidence" value="ECO:0007669"/>
    <property type="project" value="UniProtKB-SubCell"/>
</dbReference>
<keyword evidence="13" id="KW-0458">Lysosome</keyword>
<keyword evidence="5" id="KW-0813">Transport</keyword>
<dbReference type="Gene3D" id="3.30.1520.10">
    <property type="entry name" value="Phox-like domain"/>
    <property type="match status" value="1"/>
</dbReference>
<dbReference type="PANTHER" id="PTHR22999">
    <property type="entry name" value="PX SERINE/THREONINE KINASE PXK"/>
    <property type="match status" value="1"/>
</dbReference>
<keyword evidence="10 16" id="KW-0175">Coiled coil</keyword>
<evidence type="ECO:0000313" key="18">
    <source>
        <dbReference type="Ensembl" id="ENSLCAP00010051478.1"/>
    </source>
</evidence>
<evidence type="ECO:0000256" key="10">
    <source>
        <dbReference type="ARBA" id="ARBA00023054"/>
    </source>
</evidence>
<evidence type="ECO:0000259" key="17">
    <source>
        <dbReference type="PROSITE" id="PS50195"/>
    </source>
</evidence>
<sequence length="422" mass="48071">MYALSRCRLFMIRCRRLPVTSCQCPSQRATTTKSRSAPLSFKAARLSTRFHCISQEHKGTSAHTDRDNYWCKYAATLCVSLCISQFIIINFQFIIINSVFVNGIETSPGSLQMAASFVPVPFPLDWTGSYRSWIKKISPINTNSSSNNCGPSSPESIPQVRGHGPWGAASGALTPDDSWRRLRGGLLLGSSTQLDGDRTLESWVERPITPTLLGYEVLEERAKFTVYKILVTGSQGDSWVIFRRYTDFCRLSDKLKELFPSCCPALPPKRWFKDNYNEEFLEERQIGLQTFLQNMMLHKDIINSEVVRHFLCLVDPPSPFDSLEESRAFCETLEETNHRLQTELLEKQREADTLRKTLEKRENHISLLVKRVKSLSFSSESLESQCEKMAAIVTDADTQRKTGTEMDICKNTLRWMMAGDTQ</sequence>
<dbReference type="SUPFAM" id="SSF64268">
    <property type="entry name" value="PX domain"/>
    <property type="match status" value="1"/>
</dbReference>
<evidence type="ECO:0000256" key="8">
    <source>
        <dbReference type="ARBA" id="ARBA00022753"/>
    </source>
</evidence>
<evidence type="ECO:0000256" key="5">
    <source>
        <dbReference type="ARBA" id="ARBA00022448"/>
    </source>
</evidence>
<dbReference type="InterPro" id="IPR036871">
    <property type="entry name" value="PX_dom_sf"/>
</dbReference>
<evidence type="ECO:0000256" key="7">
    <source>
        <dbReference type="ARBA" id="ARBA00022553"/>
    </source>
</evidence>
<dbReference type="FunFam" id="3.30.1520.10:FF:000011">
    <property type="entry name" value="Putative sorting nexin-16"/>
    <property type="match status" value="1"/>
</dbReference>
<comment type="subcellular location">
    <subcellularLocation>
        <location evidence="4">Cytoplasm</location>
    </subcellularLocation>
    <subcellularLocation>
        <location evidence="1">Early endosome membrane</location>
    </subcellularLocation>
    <subcellularLocation>
        <location evidence="3">Late endosome membrane</location>
        <topology evidence="3">Peripheral membrane protein</topology>
        <orientation evidence="3">Cytoplasmic side</orientation>
    </subcellularLocation>
    <subcellularLocation>
        <location evidence="2">Lysosome</location>
    </subcellularLocation>
</comment>
<dbReference type="GO" id="GO:0031902">
    <property type="term" value="C:late endosome membrane"/>
    <property type="evidence" value="ECO:0007669"/>
    <property type="project" value="UniProtKB-SubCell"/>
</dbReference>
<reference evidence="18" key="3">
    <citation type="submission" date="2025-09" db="UniProtKB">
        <authorList>
            <consortium name="Ensembl"/>
        </authorList>
    </citation>
    <scope>IDENTIFICATION</scope>
</reference>
<feature type="domain" description="PX" evidence="17">
    <location>
        <begin position="205"/>
        <end position="318"/>
    </location>
</feature>